<evidence type="ECO:0000313" key="9">
    <source>
        <dbReference type="Proteomes" id="UP000694726"/>
    </source>
</evidence>
<comment type="similarity">
    <text evidence="1 6">Belongs to the acylphosphatase family.</text>
</comment>
<keyword evidence="3" id="KW-0378">Hydrolase</keyword>
<evidence type="ECO:0000313" key="8">
    <source>
        <dbReference type="Ensembl" id="ENSSSCP00015005981.1"/>
    </source>
</evidence>
<protein>
    <recommendedName>
        <fullName evidence="2">acylphosphatase</fullName>
        <ecNumber evidence="2">3.6.1.7</ecNumber>
    </recommendedName>
</protein>
<dbReference type="Pfam" id="PF00708">
    <property type="entry name" value="Acylphosphatase"/>
    <property type="match status" value="1"/>
</dbReference>
<dbReference type="Proteomes" id="UP000694726">
    <property type="component" value="Unplaced"/>
</dbReference>
<comment type="caution">
    <text evidence="5">Lacks conserved residue(s) required for the propagation of feature annotation.</text>
</comment>
<feature type="domain" description="Acylphosphatase-like" evidence="7">
    <location>
        <begin position="4"/>
        <end position="98"/>
    </location>
</feature>
<evidence type="ECO:0000256" key="6">
    <source>
        <dbReference type="RuleBase" id="RU004168"/>
    </source>
</evidence>
<evidence type="ECO:0000256" key="1">
    <source>
        <dbReference type="ARBA" id="ARBA00005614"/>
    </source>
</evidence>
<sequence>ATTGTPVLIKSPTSTQGVFFCKYTQAEGKKLGLGVWVQNTDQGTAPGQLQGPISKGRHIQERLETRGSPKLYINRANFSNEKVTSELDYSTCKRMARI</sequence>
<dbReference type="Proteomes" id="UP000694722">
    <property type="component" value="Unplaced"/>
</dbReference>
<dbReference type="Proteomes" id="UP000694571">
    <property type="component" value="Unplaced"/>
</dbReference>
<dbReference type="PANTHER" id="PTHR10029">
    <property type="entry name" value="ACYLPHOSPHATASE"/>
    <property type="match status" value="1"/>
</dbReference>
<dbReference type="AlphaFoldDB" id="A0A8D0TVZ3"/>
<dbReference type="Proteomes" id="UP000694728">
    <property type="component" value="Unplaced"/>
</dbReference>
<evidence type="ECO:0000256" key="3">
    <source>
        <dbReference type="ARBA" id="ARBA00022801"/>
    </source>
</evidence>
<dbReference type="GO" id="GO:0003998">
    <property type="term" value="F:acylphosphatase activity"/>
    <property type="evidence" value="ECO:0007669"/>
    <property type="project" value="UniProtKB-EC"/>
</dbReference>
<dbReference type="Gene3D" id="3.30.70.100">
    <property type="match status" value="1"/>
</dbReference>
<dbReference type="SUPFAM" id="SSF54975">
    <property type="entry name" value="Acylphosphatase/BLUF domain-like"/>
    <property type="match status" value="1"/>
</dbReference>
<dbReference type="Ensembl" id="ENSSSCT00050066277.1">
    <property type="protein sequence ID" value="ENSSSCP00050028512.1"/>
    <property type="gene ID" value="ENSSSCG00050048676.1"/>
</dbReference>
<accession>A0A8D0TVZ3</accession>
<dbReference type="PROSITE" id="PS51160">
    <property type="entry name" value="ACYLPHOSPHATASE_3"/>
    <property type="match status" value="1"/>
</dbReference>
<dbReference type="Ensembl" id="ENSSSCT00040082580.1">
    <property type="protein sequence ID" value="ENSSSCP00040035960.1"/>
    <property type="gene ID" value="ENSSSCG00040060694.1"/>
</dbReference>
<dbReference type="PANTHER" id="PTHR10029:SF21">
    <property type="entry name" value="ACYLPHOSPHATASE-1"/>
    <property type="match status" value="1"/>
</dbReference>
<dbReference type="InterPro" id="IPR020456">
    <property type="entry name" value="Acylphosphatase"/>
</dbReference>
<organism evidence="8 9">
    <name type="scientific">Sus scrofa</name>
    <name type="common">Pig</name>
    <dbReference type="NCBI Taxonomy" id="9823"/>
    <lineage>
        <taxon>Eukaryota</taxon>
        <taxon>Metazoa</taxon>
        <taxon>Chordata</taxon>
        <taxon>Craniata</taxon>
        <taxon>Vertebrata</taxon>
        <taxon>Euteleostomi</taxon>
        <taxon>Mammalia</taxon>
        <taxon>Eutheria</taxon>
        <taxon>Laurasiatheria</taxon>
        <taxon>Artiodactyla</taxon>
        <taxon>Suina</taxon>
        <taxon>Suidae</taxon>
        <taxon>Sus</taxon>
    </lineage>
</organism>
<name>A0A8D0TVZ3_PIG</name>
<evidence type="ECO:0000256" key="5">
    <source>
        <dbReference type="PROSITE-ProRule" id="PRU00520"/>
    </source>
</evidence>
<comment type="catalytic activity">
    <reaction evidence="4">
        <text>an acyl phosphate + H2O = a carboxylate + phosphate + H(+)</text>
        <dbReference type="Rhea" id="RHEA:14965"/>
        <dbReference type="ChEBI" id="CHEBI:15377"/>
        <dbReference type="ChEBI" id="CHEBI:15378"/>
        <dbReference type="ChEBI" id="CHEBI:29067"/>
        <dbReference type="ChEBI" id="CHEBI:43474"/>
        <dbReference type="ChEBI" id="CHEBI:59918"/>
        <dbReference type="EC" id="3.6.1.7"/>
    </reaction>
</comment>
<dbReference type="Ensembl" id="ENSSSCT00015015477.1">
    <property type="protein sequence ID" value="ENSSSCP00015005981.1"/>
    <property type="gene ID" value="ENSSSCG00015011768.1"/>
</dbReference>
<reference evidence="8" key="1">
    <citation type="submission" date="2025-05" db="UniProtKB">
        <authorList>
            <consortium name="Ensembl"/>
        </authorList>
    </citation>
    <scope>IDENTIFICATION</scope>
</reference>
<dbReference type="EC" id="3.6.1.7" evidence="2"/>
<evidence type="ECO:0000259" key="7">
    <source>
        <dbReference type="PROSITE" id="PS51160"/>
    </source>
</evidence>
<dbReference type="InterPro" id="IPR001792">
    <property type="entry name" value="Acylphosphatase-like_dom"/>
</dbReference>
<dbReference type="PRINTS" id="PR00112">
    <property type="entry name" value="ACYLPHPHTASE"/>
</dbReference>
<dbReference type="Ensembl" id="ENSSSCT00045051673.1">
    <property type="protein sequence ID" value="ENSSSCP00045035942.1"/>
    <property type="gene ID" value="ENSSSCG00045030290.1"/>
</dbReference>
<evidence type="ECO:0000256" key="4">
    <source>
        <dbReference type="ARBA" id="ARBA00047645"/>
    </source>
</evidence>
<evidence type="ECO:0000256" key="2">
    <source>
        <dbReference type="ARBA" id="ARBA00012150"/>
    </source>
</evidence>
<dbReference type="InterPro" id="IPR036046">
    <property type="entry name" value="Acylphosphatase-like_dom_sf"/>
</dbReference>
<proteinExistence type="inferred from homology"/>